<keyword evidence="3" id="KW-0378">Hydrolase</keyword>
<name>A0ABR9G4L4_9GAMM</name>
<dbReference type="EMBL" id="JACZZA010000001">
    <property type="protein sequence ID" value="MBE1158971.1"/>
    <property type="molecule type" value="Genomic_DNA"/>
</dbReference>
<evidence type="ECO:0000256" key="2">
    <source>
        <dbReference type="ARBA" id="ARBA00012018"/>
    </source>
</evidence>
<dbReference type="InterPro" id="IPR017767">
    <property type="entry name" value="PC-PLC"/>
</dbReference>
<dbReference type="SUPFAM" id="SSF53649">
    <property type="entry name" value="Alkaline phosphatase-like"/>
    <property type="match status" value="1"/>
</dbReference>
<dbReference type="PROSITE" id="PS51318">
    <property type="entry name" value="TAT"/>
    <property type="match status" value="1"/>
</dbReference>
<dbReference type="Pfam" id="PF04185">
    <property type="entry name" value="Phosphoesterase"/>
    <property type="match status" value="1"/>
</dbReference>
<evidence type="ECO:0000256" key="3">
    <source>
        <dbReference type="ARBA" id="ARBA00022801"/>
    </source>
</evidence>
<dbReference type="Gene3D" id="3.40.720.10">
    <property type="entry name" value="Alkaline Phosphatase, subunit A"/>
    <property type="match status" value="2"/>
</dbReference>
<comment type="similarity">
    <text evidence="1">Belongs to the bacterial phospholipase C family.</text>
</comment>
<proteinExistence type="inferred from homology"/>
<accession>A0ABR9G4L4</accession>
<feature type="signal peptide" evidence="5">
    <location>
        <begin position="1"/>
        <end position="30"/>
    </location>
</feature>
<dbReference type="Pfam" id="PF05506">
    <property type="entry name" value="PLipase_C_C"/>
    <property type="match status" value="2"/>
</dbReference>
<feature type="domain" description="Bacterial phospholipase C C-terminal" evidence="6">
    <location>
        <begin position="502"/>
        <end position="585"/>
    </location>
</feature>
<dbReference type="RefSeq" id="WP_192553830.1">
    <property type="nucleotide sequence ID" value="NZ_JACZZA010000001.1"/>
</dbReference>
<feature type="domain" description="Bacterial phospholipase C C-terminal" evidence="6">
    <location>
        <begin position="594"/>
        <end position="673"/>
    </location>
</feature>
<dbReference type="InterPro" id="IPR006311">
    <property type="entry name" value="TAT_signal"/>
</dbReference>
<dbReference type="EC" id="3.1.4.3" evidence="2"/>
<dbReference type="CDD" id="cd16014">
    <property type="entry name" value="PLC"/>
    <property type="match status" value="1"/>
</dbReference>
<dbReference type="InterPro" id="IPR007312">
    <property type="entry name" value="Phosphoesterase"/>
</dbReference>
<protein>
    <recommendedName>
        <fullName evidence="2">phospholipase C</fullName>
        <ecNumber evidence="2">3.1.4.3</ecNumber>
    </recommendedName>
</protein>
<feature type="region of interest" description="Disordered" evidence="4">
    <location>
        <begin position="457"/>
        <end position="499"/>
    </location>
</feature>
<comment type="caution">
    <text evidence="7">The sequence shown here is derived from an EMBL/GenBank/DDBJ whole genome shotgun (WGS) entry which is preliminary data.</text>
</comment>
<organism evidence="7 8">
    <name type="scientific">Dyella acidiphila</name>
    <dbReference type="NCBI Taxonomy" id="2775866"/>
    <lineage>
        <taxon>Bacteria</taxon>
        <taxon>Pseudomonadati</taxon>
        <taxon>Pseudomonadota</taxon>
        <taxon>Gammaproteobacteria</taxon>
        <taxon>Lysobacterales</taxon>
        <taxon>Rhodanobacteraceae</taxon>
        <taxon>Dyella</taxon>
    </lineage>
</organism>
<reference evidence="7 8" key="1">
    <citation type="submission" date="2020-09" db="EMBL/GenBank/DDBJ databases">
        <title>Dyella sp. 7MK23 isolated from forest soil.</title>
        <authorList>
            <person name="Fu J."/>
        </authorList>
    </citation>
    <scope>NUCLEOTIDE SEQUENCE [LARGE SCALE GENOMIC DNA]</scope>
    <source>
        <strain evidence="7 8">7MK23</strain>
    </source>
</reference>
<keyword evidence="5" id="KW-0732">Signal</keyword>
<dbReference type="InterPro" id="IPR017850">
    <property type="entry name" value="Alkaline_phosphatase_core_sf"/>
</dbReference>
<feature type="chain" id="PRO_5046579636" description="phospholipase C" evidence="5">
    <location>
        <begin position="31"/>
        <end position="697"/>
    </location>
</feature>
<evidence type="ECO:0000259" key="6">
    <source>
        <dbReference type="Pfam" id="PF05506"/>
    </source>
</evidence>
<evidence type="ECO:0000313" key="8">
    <source>
        <dbReference type="Proteomes" id="UP000651010"/>
    </source>
</evidence>
<evidence type="ECO:0000256" key="4">
    <source>
        <dbReference type="SAM" id="MobiDB-lite"/>
    </source>
</evidence>
<dbReference type="Proteomes" id="UP000651010">
    <property type="component" value="Unassembled WGS sequence"/>
</dbReference>
<evidence type="ECO:0000256" key="5">
    <source>
        <dbReference type="SAM" id="SignalP"/>
    </source>
</evidence>
<dbReference type="PANTHER" id="PTHR31956">
    <property type="entry name" value="NON-SPECIFIC PHOSPHOLIPASE C4-RELATED"/>
    <property type="match status" value="1"/>
</dbReference>
<dbReference type="PANTHER" id="PTHR31956:SF1">
    <property type="entry name" value="NON-SPECIFIC PHOSPHOLIPASE C1"/>
    <property type="match status" value="1"/>
</dbReference>
<gene>
    <name evidence="7" type="ORF">IGX34_01150</name>
</gene>
<sequence length="697" mass="76880">MTTSMNRRRFLQLLGSTALASALPASIARAMEIPANRRTGTIEDIEHIVILMQENRSFDHYFGSLKGVRGFGDPRPVNLTSGQSVWYQPDGSSYVLPFHPTAPDLGLQFLEDLAHDWTSTHDAWNQGHYDRWVPSKGTTTMAYLTREDVPFHYALADAFTICDAYHCSVLGPTDPNRYYMWTGWVGNDGAGGGPVIDNAEAGYSWSTFPEALQKAGVSWKLYQDAGTGLDAAGSWGWTDDAYIGNYGDNSLLYFFQYRNAQPGSPLYQGARTGTNISVSGTLFDQLRADVAGNSLPQVSWIVAPEAYTEHPNWPANYGAWYVSQVLDALTSNPAVFSKTALFITFDENDGFFDHMVPPCVPPSSTQGQSTVSIANEIFPGSSSYDAGPYGMGPRVPMIVVSPWSKGGWVCSEVFDHTSLIRFIERRFERQYPDLQESNITAWRRAVAGDLTSAFDFARPDGSQPALPSTSAYQPPNDQRYPDYVPTVPTAQSLPEQEPGMKPARALPYELHAHASTAQQGMFGIAFENTGRVGACFHVRSAAASSTPWYYTVEAGKSLSASWPVTAAYDYSIYGPNGFMRHFKGDVSACKTHLRVALRYDARAGSAVLELANEGHDFCNVTVENVYNGESLTYALRPGERQQKAWYLADSYGWYDLVVRGDAEQGLVQRYAGHVETGMPSVTDPAMAQPRWRNLQNV</sequence>
<feature type="compositionally biased region" description="Polar residues" evidence="4">
    <location>
        <begin position="465"/>
        <end position="476"/>
    </location>
</feature>
<evidence type="ECO:0000256" key="1">
    <source>
        <dbReference type="ARBA" id="ARBA00009717"/>
    </source>
</evidence>
<dbReference type="NCBIfam" id="TIGR03396">
    <property type="entry name" value="PC_PLC"/>
    <property type="match status" value="1"/>
</dbReference>
<evidence type="ECO:0000313" key="7">
    <source>
        <dbReference type="EMBL" id="MBE1158971.1"/>
    </source>
</evidence>
<dbReference type="InterPro" id="IPR008475">
    <property type="entry name" value="PLipase_C_C"/>
</dbReference>
<keyword evidence="8" id="KW-1185">Reference proteome</keyword>